<dbReference type="EMBL" id="VIFM01000415">
    <property type="protein sequence ID" value="TQF08952.1"/>
    <property type="molecule type" value="Genomic_DNA"/>
</dbReference>
<gene>
    <name evidence="2" type="ORF">FJV41_47200</name>
</gene>
<accession>A0A540WIX1</accession>
<name>A0A540WIX1_9BACT</name>
<proteinExistence type="predicted"/>
<dbReference type="InterPro" id="IPR051531">
    <property type="entry name" value="N-acetyltransferase"/>
</dbReference>
<dbReference type="RefSeq" id="WP_141649184.1">
    <property type="nucleotide sequence ID" value="NZ_VIFM01000415.1"/>
</dbReference>
<dbReference type="AlphaFoldDB" id="A0A540WIX1"/>
<keyword evidence="3" id="KW-1185">Reference proteome</keyword>
<keyword evidence="2" id="KW-0808">Transferase</keyword>
<evidence type="ECO:0000313" key="3">
    <source>
        <dbReference type="Proteomes" id="UP000315369"/>
    </source>
</evidence>
<sequence>MKVLETERLVLRRVTQADAPFILVLVNEPAWLRFIGDRGVKTLEDAWGYIRNGPQVSYERHGFGLYLVERKSDGAPLGMCGLLKRDSLEHVDIGYALLPAYWGQGYAQEAVSATLAHGLRDFGLKRIAAIVSNDNASSIKVLSRLGLRFEKHIRLPGATEEISLYLTPP</sequence>
<evidence type="ECO:0000259" key="1">
    <source>
        <dbReference type="PROSITE" id="PS51186"/>
    </source>
</evidence>
<feature type="domain" description="N-acetyltransferase" evidence="1">
    <location>
        <begin position="9"/>
        <end position="169"/>
    </location>
</feature>
<protein>
    <submittedName>
        <fullName evidence="2">GNAT family N-acetyltransferase</fullName>
    </submittedName>
</protein>
<dbReference type="Gene3D" id="3.40.630.30">
    <property type="match status" value="1"/>
</dbReference>
<dbReference type="InterPro" id="IPR016181">
    <property type="entry name" value="Acyl_CoA_acyltransferase"/>
</dbReference>
<evidence type="ECO:0000313" key="2">
    <source>
        <dbReference type="EMBL" id="TQF08952.1"/>
    </source>
</evidence>
<dbReference type="PANTHER" id="PTHR43792">
    <property type="entry name" value="GNAT FAMILY, PUTATIVE (AFU_ORTHOLOGUE AFUA_3G00765)-RELATED-RELATED"/>
    <property type="match status" value="1"/>
</dbReference>
<dbReference type="PANTHER" id="PTHR43792:SF1">
    <property type="entry name" value="N-ACETYLTRANSFERASE DOMAIN-CONTAINING PROTEIN"/>
    <property type="match status" value="1"/>
</dbReference>
<comment type="caution">
    <text evidence="2">The sequence shown here is derived from an EMBL/GenBank/DDBJ whole genome shotgun (WGS) entry which is preliminary data.</text>
</comment>
<dbReference type="SUPFAM" id="SSF55729">
    <property type="entry name" value="Acyl-CoA N-acyltransferases (Nat)"/>
    <property type="match status" value="1"/>
</dbReference>
<dbReference type="InterPro" id="IPR000182">
    <property type="entry name" value="GNAT_dom"/>
</dbReference>
<dbReference type="PROSITE" id="PS51186">
    <property type="entry name" value="GNAT"/>
    <property type="match status" value="1"/>
</dbReference>
<organism evidence="2 3">
    <name type="scientific">Myxococcus llanfairpwllgwyngyllgogerychwyrndrobwllllantysiliogogogochensis</name>
    <dbReference type="NCBI Taxonomy" id="2590453"/>
    <lineage>
        <taxon>Bacteria</taxon>
        <taxon>Pseudomonadati</taxon>
        <taxon>Myxococcota</taxon>
        <taxon>Myxococcia</taxon>
        <taxon>Myxococcales</taxon>
        <taxon>Cystobacterineae</taxon>
        <taxon>Myxococcaceae</taxon>
        <taxon>Myxococcus</taxon>
    </lineage>
</organism>
<dbReference type="GO" id="GO:0016747">
    <property type="term" value="F:acyltransferase activity, transferring groups other than amino-acyl groups"/>
    <property type="evidence" value="ECO:0007669"/>
    <property type="project" value="InterPro"/>
</dbReference>
<reference evidence="2 3" key="1">
    <citation type="submission" date="2019-06" db="EMBL/GenBank/DDBJ databases">
        <authorList>
            <person name="Livingstone P."/>
            <person name="Whitworth D."/>
        </authorList>
    </citation>
    <scope>NUCLEOTIDE SEQUENCE [LARGE SCALE GENOMIC DNA]</scope>
    <source>
        <strain evidence="2 3">AM401</strain>
    </source>
</reference>
<dbReference type="OrthoDB" id="6293260at2"/>
<dbReference type="Pfam" id="PF13302">
    <property type="entry name" value="Acetyltransf_3"/>
    <property type="match status" value="1"/>
</dbReference>
<dbReference type="Proteomes" id="UP000315369">
    <property type="component" value="Unassembled WGS sequence"/>
</dbReference>